<dbReference type="Proteomes" id="UP000281547">
    <property type="component" value="Unassembled WGS sequence"/>
</dbReference>
<dbReference type="GO" id="GO:0030313">
    <property type="term" value="C:cell envelope"/>
    <property type="evidence" value="ECO:0007669"/>
    <property type="project" value="UniProtKB-SubCell"/>
</dbReference>
<evidence type="ECO:0000313" key="10">
    <source>
        <dbReference type="Proteomes" id="UP000281547"/>
    </source>
</evidence>
<dbReference type="RefSeq" id="WP_127188227.1">
    <property type="nucleotide sequence ID" value="NZ_RZNJ01000003.1"/>
</dbReference>
<dbReference type="InterPro" id="IPR017560">
    <property type="entry name" value="Cyt_c_biogenesis_CcmI"/>
</dbReference>
<protein>
    <submittedName>
        <fullName evidence="9">C-type cytochrome biogenesis protein CcmI</fullName>
    </submittedName>
</protein>
<feature type="domain" description="Cytochrome c-type biogenesis protein H TPR" evidence="8">
    <location>
        <begin position="144"/>
        <end position="257"/>
    </location>
</feature>
<keyword evidence="7" id="KW-0812">Transmembrane</keyword>
<feature type="transmembrane region" description="Helical" evidence="7">
    <location>
        <begin position="6"/>
        <end position="22"/>
    </location>
</feature>
<dbReference type="PROSITE" id="PS50005">
    <property type="entry name" value="TPR"/>
    <property type="match status" value="1"/>
</dbReference>
<sequence length="367" mass="39249">MVFWSIAIAVTLIACAALYYAARGRAVNAPETTAEAALESHFRLQLRELEADIASGRLGEAEGVAAKGELARELLRLRADAKRRQSRASQADRIVVPASIAVIAGVTLLTYGLIGRPDLPTQPLAQRAEFIARDLDLGDAIAQIERQLAANPEDLRGWQVIAPVYLQMGRYDEAVAAYRRIVALEGSTPANDGNLAEALLLAAGGVADEEIIGLLESVAERAPSDMRSRFYLAGDAMRREDYDAAAPRWRELLAEAEGNEPWLASAREGLAVAEAALRGEAPPAAAGEVDEAAIRRMVDGLTARLEAEGGTIEEWTDLVRARLVLGEVEEAQRIYDLAFEAYPDGGDRAPLDSTAAPAGLTIGGGNR</sequence>
<dbReference type="InterPro" id="IPR011990">
    <property type="entry name" value="TPR-like_helical_dom_sf"/>
</dbReference>
<dbReference type="Gene3D" id="1.25.40.10">
    <property type="entry name" value="Tetratricopeptide repeat domain"/>
    <property type="match status" value="1"/>
</dbReference>
<dbReference type="EMBL" id="RZNJ01000003">
    <property type="protein sequence ID" value="RUT30981.1"/>
    <property type="molecule type" value="Genomic_DNA"/>
</dbReference>
<evidence type="ECO:0000256" key="5">
    <source>
        <dbReference type="PROSITE-ProRule" id="PRU00339"/>
    </source>
</evidence>
<keyword evidence="3" id="KW-0201">Cytochrome c-type biogenesis</keyword>
<dbReference type="GO" id="GO:0017004">
    <property type="term" value="P:cytochrome complex assembly"/>
    <property type="evidence" value="ECO:0007669"/>
    <property type="project" value="UniProtKB-KW"/>
</dbReference>
<organism evidence="9 10">
    <name type="scientific">Arsenicitalea aurantiaca</name>
    <dbReference type="NCBI Taxonomy" id="1783274"/>
    <lineage>
        <taxon>Bacteria</taxon>
        <taxon>Pseudomonadati</taxon>
        <taxon>Pseudomonadota</taxon>
        <taxon>Alphaproteobacteria</taxon>
        <taxon>Hyphomicrobiales</taxon>
        <taxon>Devosiaceae</taxon>
        <taxon>Arsenicitalea</taxon>
    </lineage>
</organism>
<feature type="region of interest" description="Disordered" evidence="6">
    <location>
        <begin position="346"/>
        <end position="367"/>
    </location>
</feature>
<comment type="subcellular location">
    <subcellularLocation>
        <location evidence="1">Cell envelope</location>
    </subcellularLocation>
</comment>
<proteinExistence type="predicted"/>
<keyword evidence="7" id="KW-1133">Transmembrane helix</keyword>
<dbReference type="OrthoDB" id="9815847at2"/>
<evidence type="ECO:0000256" key="6">
    <source>
        <dbReference type="SAM" id="MobiDB-lite"/>
    </source>
</evidence>
<dbReference type="InterPro" id="IPR056413">
    <property type="entry name" value="TPR_CcmH_CycH"/>
</dbReference>
<comment type="caution">
    <text evidence="9">The sequence shown here is derived from an EMBL/GenBank/DDBJ whole genome shotgun (WGS) entry which is preliminary data.</text>
</comment>
<keyword evidence="7" id="KW-0472">Membrane</keyword>
<feature type="repeat" description="TPR" evidence="5">
    <location>
        <begin position="155"/>
        <end position="188"/>
    </location>
</feature>
<keyword evidence="10" id="KW-1185">Reference proteome</keyword>
<dbReference type="InterPro" id="IPR019734">
    <property type="entry name" value="TPR_rpt"/>
</dbReference>
<evidence type="ECO:0000313" key="9">
    <source>
        <dbReference type="EMBL" id="RUT30981.1"/>
    </source>
</evidence>
<dbReference type="PANTHER" id="PTHR47870:SF1">
    <property type="entry name" value="CYTOCHROME C-TYPE BIOGENESIS PROTEIN CCMH"/>
    <property type="match status" value="1"/>
</dbReference>
<dbReference type="AlphaFoldDB" id="A0A433XA69"/>
<evidence type="ECO:0000256" key="7">
    <source>
        <dbReference type="SAM" id="Phobius"/>
    </source>
</evidence>
<evidence type="ECO:0000256" key="3">
    <source>
        <dbReference type="ARBA" id="ARBA00022748"/>
    </source>
</evidence>
<evidence type="ECO:0000256" key="1">
    <source>
        <dbReference type="ARBA" id="ARBA00004196"/>
    </source>
</evidence>
<dbReference type="Pfam" id="PF23914">
    <property type="entry name" value="TPR_CcmH_CycH"/>
    <property type="match status" value="1"/>
</dbReference>
<dbReference type="GO" id="GO:0005886">
    <property type="term" value="C:plasma membrane"/>
    <property type="evidence" value="ECO:0007669"/>
    <property type="project" value="TreeGrafter"/>
</dbReference>
<gene>
    <name evidence="9" type="primary">ccmI</name>
    <name evidence="9" type="ORF">EMQ25_08865</name>
</gene>
<dbReference type="PANTHER" id="PTHR47870">
    <property type="entry name" value="CYTOCHROME C-TYPE BIOGENESIS PROTEIN CCMH"/>
    <property type="match status" value="1"/>
</dbReference>
<accession>A0A433XA69</accession>
<reference evidence="9 10" key="1">
    <citation type="journal article" date="2016" name="Int. J. Syst. Evol. Microbiol.">
        <title>Arsenicitalea aurantiaca gen. nov., sp. nov., a new member of the family Hyphomicrobiaceae, isolated from high-arsenic sediment.</title>
        <authorList>
            <person name="Mu Y."/>
            <person name="Zhou L."/>
            <person name="Zeng X.C."/>
            <person name="Liu L."/>
            <person name="Pan Y."/>
            <person name="Chen X."/>
            <person name="Wang J."/>
            <person name="Li S."/>
            <person name="Li W.J."/>
            <person name="Wang Y."/>
        </authorList>
    </citation>
    <scope>NUCLEOTIDE SEQUENCE [LARGE SCALE GENOMIC DNA]</scope>
    <source>
        <strain evidence="9 10">42-50</strain>
    </source>
</reference>
<keyword evidence="4 5" id="KW-0802">TPR repeat</keyword>
<evidence type="ECO:0000259" key="8">
    <source>
        <dbReference type="Pfam" id="PF23914"/>
    </source>
</evidence>
<dbReference type="InterPro" id="IPR051263">
    <property type="entry name" value="C-type_cytochrome_biogenesis"/>
</dbReference>
<evidence type="ECO:0000256" key="4">
    <source>
        <dbReference type="ARBA" id="ARBA00022803"/>
    </source>
</evidence>
<dbReference type="SUPFAM" id="SSF48452">
    <property type="entry name" value="TPR-like"/>
    <property type="match status" value="1"/>
</dbReference>
<evidence type="ECO:0000256" key="2">
    <source>
        <dbReference type="ARBA" id="ARBA00022737"/>
    </source>
</evidence>
<dbReference type="NCBIfam" id="TIGR03142">
    <property type="entry name" value="cytochro_ccmI"/>
    <property type="match status" value="1"/>
</dbReference>
<name>A0A433XA69_9HYPH</name>
<keyword evidence="2" id="KW-0677">Repeat</keyword>
<feature type="transmembrane region" description="Helical" evidence="7">
    <location>
        <begin position="94"/>
        <end position="114"/>
    </location>
</feature>